<keyword evidence="8 15" id="KW-0675">Receptor</keyword>
<evidence type="ECO:0000256" key="11">
    <source>
        <dbReference type="RuleBase" id="RU003357"/>
    </source>
</evidence>
<evidence type="ECO:0000259" key="14">
    <source>
        <dbReference type="Pfam" id="PF07715"/>
    </source>
</evidence>
<feature type="domain" description="TonB-dependent receptor plug" evidence="14">
    <location>
        <begin position="75"/>
        <end position="185"/>
    </location>
</feature>
<dbReference type="InterPro" id="IPR037066">
    <property type="entry name" value="Plug_dom_sf"/>
</dbReference>
<evidence type="ECO:0000256" key="3">
    <source>
        <dbReference type="ARBA" id="ARBA00022448"/>
    </source>
</evidence>
<evidence type="ECO:0000256" key="1">
    <source>
        <dbReference type="ARBA" id="ARBA00004571"/>
    </source>
</evidence>
<dbReference type="Gene3D" id="2.40.170.20">
    <property type="entry name" value="TonB-dependent receptor, beta-barrel domain"/>
    <property type="match status" value="1"/>
</dbReference>
<dbReference type="AlphaFoldDB" id="A0A1K0JEG5"/>
<comment type="subcellular location">
    <subcellularLocation>
        <location evidence="1 10">Cell outer membrane</location>
        <topology evidence="1 10">Multi-pass membrane protein</topology>
    </subcellularLocation>
</comment>
<dbReference type="GO" id="GO:0044718">
    <property type="term" value="P:siderophore transmembrane transport"/>
    <property type="evidence" value="ECO:0007669"/>
    <property type="project" value="TreeGrafter"/>
</dbReference>
<dbReference type="InterPro" id="IPR000531">
    <property type="entry name" value="Beta-barrel_TonB"/>
</dbReference>
<dbReference type="PANTHER" id="PTHR30069:SF28">
    <property type="entry name" value="TONB-DEPENDENT RECEPTOR YNCD-RELATED"/>
    <property type="match status" value="1"/>
</dbReference>
<accession>A0A1K0JEG5</accession>
<sequence>MKPGGRQILAVRQQCRSGNPRIPFANRSALALAALVLASAGARAGDPPGTAVAAATAETLPDVVVSATRSEQRRFDAPAAVDSVPVDPLRSATPLVNLSEVLAGVPGVAVRDRQNYSQDLQLAVRGFGTRSTFGVRGVRLYVDSIPATMPDGQGQASTADLANASRVEVLRGPFAQMYGNASGGVVQVFTPDPPKDGFGGRASTGFGLDGQWQAGIALAGGNDRLGGSLDAWTYQTDGYRDHSAARRYQLNAKVVAQPASGTRVTGQFNYFNQPLAQDPLGLTRAQADANPRQAVPAANQFDTGKNVEQAQAGVVVDHQLTGIDSLSARLYGGTRNLYQRLGFSGAAPNSAGGIVDLDRTYGGAALSWSRRTTTAAGLPLLWSAGLEANGMRDGRNGYVNQNGTQGALRRDETNTATDLGAFAQFDWSFHPAWQLVGGVRASRVRLGIDDHFINAASPDDSGNATYSNVSPVLGVVWHALDSLNVYANLGRGFETPTLTEVAYGPGGVGSNLGLQAATSRQGEIGIKWQAAGQRLEAALFDADSHDEVVPQSNNAGRTVYQNVSGVHRRGFELGWRGGFLGEVGTPGKGGGSRIEAGLAYTWLGAYFGDSFVNAQGRTVAAGNRLPGTARHSLGADLSWRPAVPLTLGAELRVDSRVYADDLNTQAAPGYAVFNLRAGYEFRIGPTRLYVFGRIDNLTDRRYIGSVIVNEANGRYFEPAPGRRFFLGLRAAL</sequence>
<dbReference type="CDD" id="cd01347">
    <property type="entry name" value="ligand_gated_channel"/>
    <property type="match status" value="1"/>
</dbReference>
<dbReference type="SUPFAM" id="SSF56935">
    <property type="entry name" value="Porins"/>
    <property type="match status" value="1"/>
</dbReference>
<evidence type="ECO:0000256" key="4">
    <source>
        <dbReference type="ARBA" id="ARBA00022452"/>
    </source>
</evidence>
<evidence type="ECO:0000259" key="13">
    <source>
        <dbReference type="Pfam" id="PF00593"/>
    </source>
</evidence>
<protein>
    <submittedName>
        <fullName evidence="15">Putative TonB-dependent receptor YncD</fullName>
    </submittedName>
</protein>
<keyword evidence="7 10" id="KW-0472">Membrane</keyword>
<dbReference type="Pfam" id="PF07715">
    <property type="entry name" value="Plug"/>
    <property type="match status" value="1"/>
</dbReference>
<evidence type="ECO:0000256" key="8">
    <source>
        <dbReference type="ARBA" id="ARBA00023170"/>
    </source>
</evidence>
<name>A0A1K0JEG5_CUPNE</name>
<evidence type="ECO:0000256" key="2">
    <source>
        <dbReference type="ARBA" id="ARBA00009810"/>
    </source>
</evidence>
<proteinExistence type="inferred from homology"/>
<gene>
    <name evidence="15" type="primary">yncD</name>
    <name evidence="15" type="ORF">CNECB9_1310004</name>
</gene>
<keyword evidence="5 10" id="KW-0812">Transmembrane</keyword>
<dbReference type="EMBL" id="FMSH01000037">
    <property type="protein sequence ID" value="SCU73699.1"/>
    <property type="molecule type" value="Genomic_DNA"/>
</dbReference>
<dbReference type="PANTHER" id="PTHR30069">
    <property type="entry name" value="TONB-DEPENDENT OUTER MEMBRANE RECEPTOR"/>
    <property type="match status" value="1"/>
</dbReference>
<dbReference type="InterPro" id="IPR039426">
    <property type="entry name" value="TonB-dep_rcpt-like"/>
</dbReference>
<feature type="chain" id="PRO_5012068980" evidence="12">
    <location>
        <begin position="45"/>
        <end position="732"/>
    </location>
</feature>
<dbReference type="PROSITE" id="PS52016">
    <property type="entry name" value="TONB_DEPENDENT_REC_3"/>
    <property type="match status" value="1"/>
</dbReference>
<evidence type="ECO:0000256" key="10">
    <source>
        <dbReference type="PROSITE-ProRule" id="PRU01360"/>
    </source>
</evidence>
<evidence type="ECO:0000256" key="6">
    <source>
        <dbReference type="ARBA" id="ARBA00023077"/>
    </source>
</evidence>
<evidence type="ECO:0000256" key="7">
    <source>
        <dbReference type="ARBA" id="ARBA00023136"/>
    </source>
</evidence>
<organism evidence="15">
    <name type="scientific">Cupriavidus necator</name>
    <name type="common">Alcaligenes eutrophus</name>
    <name type="synonym">Ralstonia eutropha</name>
    <dbReference type="NCBI Taxonomy" id="106590"/>
    <lineage>
        <taxon>Bacteria</taxon>
        <taxon>Pseudomonadati</taxon>
        <taxon>Pseudomonadota</taxon>
        <taxon>Betaproteobacteria</taxon>
        <taxon>Burkholderiales</taxon>
        <taxon>Burkholderiaceae</taxon>
        <taxon>Cupriavidus</taxon>
    </lineage>
</organism>
<dbReference type="GO" id="GO:0009279">
    <property type="term" value="C:cell outer membrane"/>
    <property type="evidence" value="ECO:0007669"/>
    <property type="project" value="UniProtKB-SubCell"/>
</dbReference>
<dbReference type="Pfam" id="PF00593">
    <property type="entry name" value="TonB_dep_Rec_b-barrel"/>
    <property type="match status" value="1"/>
</dbReference>
<feature type="signal peptide" evidence="12">
    <location>
        <begin position="1"/>
        <end position="44"/>
    </location>
</feature>
<keyword evidence="6 11" id="KW-0798">TonB box</keyword>
<comment type="similarity">
    <text evidence="2 10 11">Belongs to the TonB-dependent receptor family.</text>
</comment>
<dbReference type="Gene3D" id="2.170.130.10">
    <property type="entry name" value="TonB-dependent receptor, plug domain"/>
    <property type="match status" value="1"/>
</dbReference>
<keyword evidence="12" id="KW-0732">Signal</keyword>
<dbReference type="InterPro" id="IPR036942">
    <property type="entry name" value="Beta-barrel_TonB_sf"/>
</dbReference>
<evidence type="ECO:0000256" key="5">
    <source>
        <dbReference type="ARBA" id="ARBA00022692"/>
    </source>
</evidence>
<reference evidence="15" key="1">
    <citation type="submission" date="2016-09" db="EMBL/GenBank/DDBJ databases">
        <authorList>
            <person name="Capua I."/>
            <person name="De Benedictis P."/>
            <person name="Joannis T."/>
            <person name="Lombin L.H."/>
            <person name="Cattoli G."/>
        </authorList>
    </citation>
    <scope>NUCLEOTIDE SEQUENCE</scope>
    <source>
        <strain evidence="15">B9</strain>
    </source>
</reference>
<evidence type="ECO:0000256" key="9">
    <source>
        <dbReference type="ARBA" id="ARBA00023237"/>
    </source>
</evidence>
<evidence type="ECO:0000313" key="15">
    <source>
        <dbReference type="EMBL" id="SCU73699.1"/>
    </source>
</evidence>
<feature type="domain" description="TonB-dependent receptor-like beta-barrel" evidence="13">
    <location>
        <begin position="257"/>
        <end position="697"/>
    </location>
</feature>
<evidence type="ECO:0000256" key="12">
    <source>
        <dbReference type="SAM" id="SignalP"/>
    </source>
</evidence>
<dbReference type="RefSeq" id="WP_340520307.1">
    <property type="nucleotide sequence ID" value="NZ_FMSH01000037.1"/>
</dbReference>
<keyword evidence="3 10" id="KW-0813">Transport</keyword>
<keyword evidence="9 10" id="KW-0998">Cell outer membrane</keyword>
<dbReference type="InterPro" id="IPR012910">
    <property type="entry name" value="Plug_dom"/>
</dbReference>
<keyword evidence="4 10" id="KW-1134">Transmembrane beta strand</keyword>
<dbReference type="GO" id="GO:0015344">
    <property type="term" value="F:siderophore uptake transmembrane transporter activity"/>
    <property type="evidence" value="ECO:0007669"/>
    <property type="project" value="TreeGrafter"/>
</dbReference>